<reference evidence="2 3" key="2">
    <citation type="journal article" date="2010" name="Nucleic Acids Res.">
        <title>BeetleBase in 2010: revisions to provide comprehensive genomic information for Tribolium castaneum.</title>
        <authorList>
            <person name="Kim H.S."/>
            <person name="Murphy T."/>
            <person name="Xia J."/>
            <person name="Caragea D."/>
            <person name="Park Y."/>
            <person name="Beeman R.W."/>
            <person name="Lorenzen M.D."/>
            <person name="Butcher S."/>
            <person name="Manak J.R."/>
            <person name="Brown S.J."/>
        </authorList>
    </citation>
    <scope>NUCLEOTIDE SEQUENCE [LARGE SCALE GENOMIC DNA]</scope>
    <source>
        <strain evidence="2 3">Georgia GA2</strain>
    </source>
</reference>
<dbReference type="HOGENOM" id="CLU_858772_0_0_1"/>
<evidence type="ECO:0000313" key="2">
    <source>
        <dbReference type="EMBL" id="EEZ97515.1"/>
    </source>
</evidence>
<evidence type="ECO:0000256" key="1">
    <source>
        <dbReference type="SAM" id="MobiDB-lite"/>
    </source>
</evidence>
<name>D6X475_TRICA</name>
<feature type="compositionally biased region" description="Low complexity" evidence="1">
    <location>
        <begin position="134"/>
        <end position="144"/>
    </location>
</feature>
<keyword evidence="3" id="KW-1185">Reference proteome</keyword>
<dbReference type="Proteomes" id="UP000007266">
    <property type="component" value="Unassembled WGS sequence"/>
</dbReference>
<proteinExistence type="predicted"/>
<feature type="compositionally biased region" description="Polar residues" evidence="1">
    <location>
        <begin position="182"/>
        <end position="197"/>
    </location>
</feature>
<feature type="compositionally biased region" description="Polar residues" evidence="1">
    <location>
        <begin position="61"/>
        <end position="95"/>
    </location>
</feature>
<organism evidence="2 3">
    <name type="scientific">Tribolium castaneum</name>
    <name type="common">Red flour beetle</name>
    <dbReference type="NCBI Taxonomy" id="7070"/>
    <lineage>
        <taxon>Eukaryota</taxon>
        <taxon>Metazoa</taxon>
        <taxon>Ecdysozoa</taxon>
        <taxon>Arthropoda</taxon>
        <taxon>Hexapoda</taxon>
        <taxon>Insecta</taxon>
        <taxon>Pterygota</taxon>
        <taxon>Neoptera</taxon>
        <taxon>Endopterygota</taxon>
        <taxon>Coleoptera</taxon>
        <taxon>Polyphaga</taxon>
        <taxon>Cucujiformia</taxon>
        <taxon>Tenebrionidae</taxon>
        <taxon>Tenebrionidae incertae sedis</taxon>
        <taxon>Tribolium</taxon>
    </lineage>
</organism>
<sequence>MGLLGGFKAKLIGGPKKTRKIDNSIVVGVRFKTFSEFESDLPSSSEVTQQKKVESSRKNKLTSGFTPGTLNFTSGASKSDTNATLKFTPPSSSFAKSEPENEITSRPQGFETSGTLSFAKSEPSLTSFERENEITSPTFESETFTSGTLSFLKSEPSLTSFERDDGITSPIYESENFIPETLGSTHGAQSVTFSTQNDTDEESNPVFEKVTPKPQPAPRNLKVEVNSPPMPKHKPPPPPSEISDDDGNFTIHFAQNGANNVDNSSDDESYIDQEPDLSPMDYSSVATSIFFGGDEEPTVTRPRNVFFDDDDDEEGMSDASSASA</sequence>
<gene>
    <name evidence="2" type="primary">GLEAN_11360</name>
    <name evidence="2" type="ORF">TcasGA2_TC011360</name>
</gene>
<dbReference type="AlphaFoldDB" id="D6X475"/>
<protein>
    <submittedName>
        <fullName evidence="2">Uncharacterized protein</fullName>
    </submittedName>
</protein>
<reference evidence="2 3" key="1">
    <citation type="journal article" date="2008" name="Nature">
        <title>The genome of the model beetle and pest Tribolium castaneum.</title>
        <authorList>
            <consortium name="Tribolium Genome Sequencing Consortium"/>
            <person name="Richards S."/>
            <person name="Gibbs R.A."/>
            <person name="Weinstock G.M."/>
            <person name="Brown S.J."/>
            <person name="Denell R."/>
            <person name="Beeman R.W."/>
            <person name="Gibbs R."/>
            <person name="Beeman R.W."/>
            <person name="Brown S.J."/>
            <person name="Bucher G."/>
            <person name="Friedrich M."/>
            <person name="Grimmelikhuijzen C.J."/>
            <person name="Klingler M."/>
            <person name="Lorenzen M."/>
            <person name="Richards S."/>
            <person name="Roth S."/>
            <person name="Schroder R."/>
            <person name="Tautz D."/>
            <person name="Zdobnov E.M."/>
            <person name="Muzny D."/>
            <person name="Gibbs R.A."/>
            <person name="Weinstock G.M."/>
            <person name="Attaway T."/>
            <person name="Bell S."/>
            <person name="Buhay C.J."/>
            <person name="Chandrabose M.N."/>
            <person name="Chavez D."/>
            <person name="Clerk-Blankenburg K.P."/>
            <person name="Cree A."/>
            <person name="Dao M."/>
            <person name="Davis C."/>
            <person name="Chacko J."/>
            <person name="Dinh H."/>
            <person name="Dugan-Rocha S."/>
            <person name="Fowler G."/>
            <person name="Garner T.T."/>
            <person name="Garnes J."/>
            <person name="Gnirke A."/>
            <person name="Hawes A."/>
            <person name="Hernandez J."/>
            <person name="Hines S."/>
            <person name="Holder M."/>
            <person name="Hume J."/>
            <person name="Jhangiani S.N."/>
            <person name="Joshi V."/>
            <person name="Khan Z.M."/>
            <person name="Jackson L."/>
            <person name="Kovar C."/>
            <person name="Kowis A."/>
            <person name="Lee S."/>
            <person name="Lewis L.R."/>
            <person name="Margolis J."/>
            <person name="Morgan M."/>
            <person name="Nazareth L.V."/>
            <person name="Nguyen N."/>
            <person name="Okwuonu G."/>
            <person name="Parker D."/>
            <person name="Richards S."/>
            <person name="Ruiz S.J."/>
            <person name="Santibanez J."/>
            <person name="Savard J."/>
            <person name="Scherer S.E."/>
            <person name="Schneider B."/>
            <person name="Sodergren E."/>
            <person name="Tautz D."/>
            <person name="Vattahil S."/>
            <person name="Villasana D."/>
            <person name="White C.S."/>
            <person name="Wright R."/>
            <person name="Park Y."/>
            <person name="Beeman R.W."/>
            <person name="Lord J."/>
            <person name="Oppert B."/>
            <person name="Lorenzen M."/>
            <person name="Brown S."/>
            <person name="Wang L."/>
            <person name="Savard J."/>
            <person name="Tautz D."/>
            <person name="Richards S."/>
            <person name="Weinstock G."/>
            <person name="Gibbs R.A."/>
            <person name="Liu Y."/>
            <person name="Worley K."/>
            <person name="Weinstock G."/>
            <person name="Elsik C.G."/>
            <person name="Reese J.T."/>
            <person name="Elhaik E."/>
            <person name="Landan G."/>
            <person name="Graur D."/>
            <person name="Arensburger P."/>
            <person name="Atkinson P."/>
            <person name="Beeman R.W."/>
            <person name="Beidler J."/>
            <person name="Brown S.J."/>
            <person name="Demuth J.P."/>
            <person name="Drury D.W."/>
            <person name="Du Y.Z."/>
            <person name="Fujiwara H."/>
            <person name="Lorenzen M."/>
            <person name="Maselli V."/>
            <person name="Osanai M."/>
            <person name="Park Y."/>
            <person name="Robertson H.M."/>
            <person name="Tu Z."/>
            <person name="Wang J.J."/>
            <person name="Wang S."/>
            <person name="Richards S."/>
            <person name="Song H."/>
            <person name="Zhang L."/>
            <person name="Sodergren E."/>
            <person name="Werner D."/>
            <person name="Stanke M."/>
            <person name="Morgenstern B."/>
            <person name="Solovyev V."/>
            <person name="Kosarev P."/>
            <person name="Brown G."/>
            <person name="Chen H.C."/>
            <person name="Ermolaeva O."/>
            <person name="Hlavina W."/>
            <person name="Kapustin Y."/>
            <person name="Kiryutin B."/>
            <person name="Kitts P."/>
            <person name="Maglott D."/>
            <person name="Pruitt K."/>
            <person name="Sapojnikov V."/>
            <person name="Souvorov A."/>
            <person name="Mackey A.J."/>
            <person name="Waterhouse R.M."/>
            <person name="Wyder S."/>
            <person name="Zdobnov E.M."/>
            <person name="Zdobnov E.M."/>
            <person name="Wyder S."/>
            <person name="Kriventseva E.V."/>
            <person name="Kadowaki T."/>
            <person name="Bork P."/>
            <person name="Aranda M."/>
            <person name="Bao R."/>
            <person name="Beermann A."/>
            <person name="Berns N."/>
            <person name="Bolognesi R."/>
            <person name="Bonneton F."/>
            <person name="Bopp D."/>
            <person name="Brown S.J."/>
            <person name="Bucher G."/>
            <person name="Butts T."/>
            <person name="Chaumot A."/>
            <person name="Denell R.E."/>
            <person name="Ferrier D.E."/>
            <person name="Friedrich M."/>
            <person name="Gordon C.M."/>
            <person name="Jindra M."/>
            <person name="Klingler M."/>
            <person name="Lan Q."/>
            <person name="Lattorff H.M."/>
            <person name="Laudet V."/>
            <person name="von Levetsow C."/>
            <person name="Liu Z."/>
            <person name="Lutz R."/>
            <person name="Lynch J.A."/>
            <person name="da Fonseca R.N."/>
            <person name="Posnien N."/>
            <person name="Reuter R."/>
            <person name="Roth S."/>
            <person name="Savard J."/>
            <person name="Schinko J.B."/>
            <person name="Schmitt C."/>
            <person name="Schoppmeier M."/>
            <person name="Schroder R."/>
            <person name="Shippy T.D."/>
            <person name="Simonnet F."/>
            <person name="Marques-Souza H."/>
            <person name="Tautz D."/>
            <person name="Tomoyasu Y."/>
            <person name="Trauner J."/>
            <person name="Van der Zee M."/>
            <person name="Vervoort M."/>
            <person name="Wittkopp N."/>
            <person name="Wimmer E.A."/>
            <person name="Yang X."/>
            <person name="Jones A.K."/>
            <person name="Sattelle D.B."/>
            <person name="Ebert P.R."/>
            <person name="Nelson D."/>
            <person name="Scott J.G."/>
            <person name="Beeman R.W."/>
            <person name="Muthukrishnan S."/>
            <person name="Kramer K.J."/>
            <person name="Arakane Y."/>
            <person name="Beeman R.W."/>
            <person name="Zhu Q."/>
            <person name="Hogenkamp D."/>
            <person name="Dixit R."/>
            <person name="Oppert B."/>
            <person name="Jiang H."/>
            <person name="Zou Z."/>
            <person name="Marshall J."/>
            <person name="Elpidina E."/>
            <person name="Vinokurov K."/>
            <person name="Oppert C."/>
            <person name="Zou Z."/>
            <person name="Evans J."/>
            <person name="Lu Z."/>
            <person name="Zhao P."/>
            <person name="Sumathipala N."/>
            <person name="Altincicek B."/>
            <person name="Vilcinskas A."/>
            <person name="Williams M."/>
            <person name="Hultmark D."/>
            <person name="Hetru C."/>
            <person name="Jiang H."/>
            <person name="Grimmelikhuijzen C.J."/>
            <person name="Hauser F."/>
            <person name="Cazzamali G."/>
            <person name="Williamson M."/>
            <person name="Park Y."/>
            <person name="Li B."/>
            <person name="Tanaka Y."/>
            <person name="Predel R."/>
            <person name="Neupert S."/>
            <person name="Schachtner J."/>
            <person name="Verleyen P."/>
            <person name="Raible F."/>
            <person name="Bork P."/>
            <person name="Friedrich M."/>
            <person name="Walden K.K."/>
            <person name="Robertson H.M."/>
            <person name="Angeli S."/>
            <person name="Foret S."/>
            <person name="Bucher G."/>
            <person name="Schuetz S."/>
            <person name="Maleszka R."/>
            <person name="Wimmer E.A."/>
            <person name="Beeman R.W."/>
            <person name="Lorenzen M."/>
            <person name="Tomoyasu Y."/>
            <person name="Miller S.C."/>
            <person name="Grossmann D."/>
            <person name="Bucher G."/>
        </authorList>
    </citation>
    <scope>NUCLEOTIDE SEQUENCE [LARGE SCALE GENOMIC DNA]</scope>
    <source>
        <strain evidence="2 3">Georgia GA2</strain>
    </source>
</reference>
<feature type="region of interest" description="Disordered" evidence="1">
    <location>
        <begin position="178"/>
        <end position="324"/>
    </location>
</feature>
<evidence type="ECO:0000313" key="3">
    <source>
        <dbReference type="Proteomes" id="UP000007266"/>
    </source>
</evidence>
<feature type="compositionally biased region" description="Acidic residues" evidence="1">
    <location>
        <begin position="264"/>
        <end position="275"/>
    </location>
</feature>
<feature type="compositionally biased region" description="Acidic residues" evidence="1">
    <location>
        <begin position="307"/>
        <end position="316"/>
    </location>
</feature>
<feature type="compositionally biased region" description="Polar residues" evidence="1">
    <location>
        <begin position="102"/>
        <end position="127"/>
    </location>
</feature>
<dbReference type="EMBL" id="KQ971410">
    <property type="protein sequence ID" value="EEZ97515.1"/>
    <property type="molecule type" value="Genomic_DNA"/>
</dbReference>
<accession>D6X475</accession>
<feature type="region of interest" description="Disordered" evidence="1">
    <location>
        <begin position="37"/>
        <end position="144"/>
    </location>
</feature>